<dbReference type="Gene3D" id="1.10.3450.10">
    <property type="entry name" value="TTHA0068-like"/>
    <property type="match status" value="1"/>
</dbReference>
<reference evidence="1 2" key="1">
    <citation type="submission" date="2018-04" db="EMBL/GenBank/DDBJ databases">
        <title>Genomic Encyclopedia of Archaeal and Bacterial Type Strains, Phase II (KMG-II): from individual species to whole genera.</title>
        <authorList>
            <person name="Goeker M."/>
        </authorList>
    </citation>
    <scope>NUCLEOTIDE SEQUENCE [LARGE SCALE GENOMIC DNA]</scope>
    <source>
        <strain evidence="1 2">DSM 45787</strain>
    </source>
</reference>
<dbReference type="InterPro" id="IPR005500">
    <property type="entry name" value="DUF309"/>
</dbReference>
<dbReference type="OrthoDB" id="165483at2"/>
<dbReference type="SUPFAM" id="SSF140663">
    <property type="entry name" value="TTHA0068-like"/>
    <property type="match status" value="1"/>
</dbReference>
<protein>
    <recommendedName>
        <fullName evidence="3">DUF309 domain-containing protein</fullName>
    </recommendedName>
</protein>
<dbReference type="PANTHER" id="PTHR34796">
    <property type="entry name" value="EXPRESSED PROTEIN"/>
    <property type="match status" value="1"/>
</dbReference>
<accession>A0A2T6BW18</accession>
<dbReference type="EMBL" id="QBKR01000009">
    <property type="protein sequence ID" value="PTX60261.1"/>
    <property type="molecule type" value="Genomic_DNA"/>
</dbReference>
<organism evidence="1 2">
    <name type="scientific">Melghirimyces profundicolus</name>
    <dbReference type="NCBI Taxonomy" id="1242148"/>
    <lineage>
        <taxon>Bacteria</taxon>
        <taxon>Bacillati</taxon>
        <taxon>Bacillota</taxon>
        <taxon>Bacilli</taxon>
        <taxon>Bacillales</taxon>
        <taxon>Thermoactinomycetaceae</taxon>
        <taxon>Melghirimyces</taxon>
    </lineage>
</organism>
<keyword evidence="2" id="KW-1185">Reference proteome</keyword>
<dbReference type="Proteomes" id="UP000244240">
    <property type="component" value="Unassembled WGS sequence"/>
</dbReference>
<evidence type="ECO:0000313" key="1">
    <source>
        <dbReference type="EMBL" id="PTX60261.1"/>
    </source>
</evidence>
<name>A0A2T6BW18_9BACL</name>
<evidence type="ECO:0000313" key="2">
    <source>
        <dbReference type="Proteomes" id="UP000244240"/>
    </source>
</evidence>
<proteinExistence type="predicted"/>
<dbReference type="Pfam" id="PF03745">
    <property type="entry name" value="DUF309"/>
    <property type="match status" value="1"/>
</dbReference>
<dbReference type="PANTHER" id="PTHR34796:SF1">
    <property type="entry name" value="EXPRESSED PROTEIN"/>
    <property type="match status" value="1"/>
</dbReference>
<dbReference type="RefSeq" id="WP_108022908.1">
    <property type="nucleotide sequence ID" value="NZ_QBKR01000009.1"/>
</dbReference>
<sequence>MLDHSGDSRYSPLFIRFLYHFNVDRDYFECHEVLEALWMEEGRDPLYQGLLQAAVGLYHHRNGNVNGARKLFRAALEKLTNEPGDSLGIDLAGFRQQAEHYLNRLERAEAEPVSFHDLNIRILDPELERRLKEMRRGKNHTEES</sequence>
<dbReference type="AlphaFoldDB" id="A0A2T6BW18"/>
<comment type="caution">
    <text evidence="1">The sequence shown here is derived from an EMBL/GenBank/DDBJ whole genome shotgun (WGS) entry which is preliminary data.</text>
</comment>
<gene>
    <name evidence="1" type="ORF">C8P63_10925</name>
</gene>
<evidence type="ECO:0008006" key="3">
    <source>
        <dbReference type="Google" id="ProtNLM"/>
    </source>
</evidence>
<dbReference type="InterPro" id="IPR023203">
    <property type="entry name" value="TTHA0068_sf"/>
</dbReference>